<dbReference type="PANTHER" id="PTHR38133">
    <property type="entry name" value="SLR1429 PROTEIN"/>
    <property type="match status" value="1"/>
</dbReference>
<keyword evidence="1" id="KW-0863">Zinc-finger</keyword>
<accession>A0A450SQR4</accession>
<dbReference type="EMBL" id="CAADEX010000057">
    <property type="protein sequence ID" value="VFJ56281.1"/>
    <property type="molecule type" value="Genomic_DNA"/>
</dbReference>
<dbReference type="AlphaFoldDB" id="A0A450SQR4"/>
<keyword evidence="1" id="KW-0479">Metal-binding</keyword>
<feature type="compositionally biased region" description="Basic residues" evidence="2">
    <location>
        <begin position="265"/>
        <end position="276"/>
    </location>
</feature>
<feature type="domain" description="SWIM-type" evidence="3">
    <location>
        <begin position="151"/>
        <end position="181"/>
    </location>
</feature>
<dbReference type="Pfam" id="PF04434">
    <property type="entry name" value="SWIM"/>
    <property type="match status" value="1"/>
</dbReference>
<evidence type="ECO:0000313" key="4">
    <source>
        <dbReference type="EMBL" id="VFJ56281.1"/>
    </source>
</evidence>
<gene>
    <name evidence="4" type="ORF">BECKDK2373B_GA0170837_10577</name>
</gene>
<organism evidence="4">
    <name type="scientific">Candidatus Kentrum sp. DK</name>
    <dbReference type="NCBI Taxonomy" id="2126562"/>
    <lineage>
        <taxon>Bacteria</taxon>
        <taxon>Pseudomonadati</taxon>
        <taxon>Pseudomonadota</taxon>
        <taxon>Gammaproteobacteria</taxon>
        <taxon>Candidatus Kentrum</taxon>
    </lineage>
</organism>
<sequence length="355" mass="39511">MSRYGRWPRYVPVAERRAKAMRKVEKLRKKGHPVEPVIITGKAIATTFWGKTWCDNLESYHDFENRLPRGRTYVRNGSVIDLQIAPKEVRAMVSGSSIYKVDISIGALPKAVWEGICQDCAGGIDSLVELLQGRFNKGVMERLCRQDKGLFPKPSEIKFSCSCPDWASMCKHIAAVLYGVGSRLDKRPELLFLLRAVDQNDLVAHLDDALPLASQAPEAGKRLETDDISQLFGLEMAQGDVGGGQTEEPRPVKKTSVAKTPAAKTGRKKKSAKAGKPRSVAAKEQEKTAWLEIEDLISRRNEPGYKKATARLIELRDDAGKSGKIEEFSRRLATLRACHERKRRFIARLDAAGLG</sequence>
<reference evidence="4" key="1">
    <citation type="submission" date="2019-02" db="EMBL/GenBank/DDBJ databases">
        <authorList>
            <person name="Gruber-Vodicka R. H."/>
            <person name="Seah K. B. B."/>
        </authorList>
    </citation>
    <scope>NUCLEOTIDE SEQUENCE</scope>
    <source>
        <strain evidence="4">BECK_DK47</strain>
    </source>
</reference>
<dbReference type="InterPro" id="IPR007527">
    <property type="entry name" value="Znf_SWIM"/>
</dbReference>
<keyword evidence="1" id="KW-0862">Zinc</keyword>
<evidence type="ECO:0000256" key="2">
    <source>
        <dbReference type="SAM" id="MobiDB-lite"/>
    </source>
</evidence>
<dbReference type="PANTHER" id="PTHR38133:SF1">
    <property type="entry name" value="SLR1429 PROTEIN"/>
    <property type="match status" value="1"/>
</dbReference>
<dbReference type="PROSITE" id="PS50966">
    <property type="entry name" value="ZF_SWIM"/>
    <property type="match status" value="1"/>
</dbReference>
<name>A0A450SQR4_9GAMM</name>
<evidence type="ECO:0000256" key="1">
    <source>
        <dbReference type="PROSITE-ProRule" id="PRU00325"/>
    </source>
</evidence>
<feature type="region of interest" description="Disordered" evidence="2">
    <location>
        <begin position="239"/>
        <end position="283"/>
    </location>
</feature>
<proteinExistence type="predicted"/>
<evidence type="ECO:0000259" key="3">
    <source>
        <dbReference type="PROSITE" id="PS50966"/>
    </source>
</evidence>
<protein>
    <submittedName>
        <fullName evidence="4">Uncharacterized conserved protein, contains Zn finger domain</fullName>
    </submittedName>
</protein>
<dbReference type="GO" id="GO:0008270">
    <property type="term" value="F:zinc ion binding"/>
    <property type="evidence" value="ECO:0007669"/>
    <property type="project" value="UniProtKB-KW"/>
</dbReference>